<dbReference type="Proteomes" id="UP000243499">
    <property type="component" value="Chromosome 4"/>
</dbReference>
<proteinExistence type="predicted"/>
<evidence type="ECO:0000313" key="1">
    <source>
        <dbReference type="EMBL" id="PVH47217.1"/>
    </source>
</evidence>
<dbReference type="Gramene" id="PVH47217">
    <property type="protein sequence ID" value="PVH47217"/>
    <property type="gene ID" value="PAHAL_4G006100"/>
</dbReference>
<sequence length="57" mass="6256">MIKRPVLNPSIRFPWVVGCGGSHVSSFRNSMPARRFAGTRHLLYPFPGVPGPAFGEC</sequence>
<accession>A0A2T8JBB6</accession>
<organism evidence="1">
    <name type="scientific">Panicum hallii</name>
    <dbReference type="NCBI Taxonomy" id="206008"/>
    <lineage>
        <taxon>Eukaryota</taxon>
        <taxon>Viridiplantae</taxon>
        <taxon>Streptophyta</taxon>
        <taxon>Embryophyta</taxon>
        <taxon>Tracheophyta</taxon>
        <taxon>Spermatophyta</taxon>
        <taxon>Magnoliopsida</taxon>
        <taxon>Liliopsida</taxon>
        <taxon>Poales</taxon>
        <taxon>Poaceae</taxon>
        <taxon>PACMAD clade</taxon>
        <taxon>Panicoideae</taxon>
        <taxon>Panicodae</taxon>
        <taxon>Paniceae</taxon>
        <taxon>Panicinae</taxon>
        <taxon>Panicum</taxon>
        <taxon>Panicum sect. Panicum</taxon>
    </lineage>
</organism>
<reference evidence="1" key="1">
    <citation type="submission" date="2018-04" db="EMBL/GenBank/DDBJ databases">
        <title>WGS assembly of Panicum hallii.</title>
        <authorList>
            <person name="Lovell J."/>
            <person name="Jenkins J."/>
            <person name="Lowry D."/>
            <person name="Mamidi S."/>
            <person name="Sreedasyam A."/>
            <person name="Weng X."/>
            <person name="Barry K."/>
            <person name="Bonette J."/>
            <person name="Campitelli B."/>
            <person name="Daum C."/>
            <person name="Gordon S."/>
            <person name="Gould B."/>
            <person name="Lipzen A."/>
            <person name="Macqueen A."/>
            <person name="Palacio-Mejia J."/>
            <person name="Plott C."/>
            <person name="Shakirov E."/>
            <person name="Shu S."/>
            <person name="Yoshinaga Y."/>
            <person name="Zane M."/>
            <person name="Rokhsar D."/>
            <person name="Grimwood J."/>
            <person name="Schmutz J."/>
            <person name="Juenger T."/>
        </authorList>
    </citation>
    <scope>NUCLEOTIDE SEQUENCE [LARGE SCALE GENOMIC DNA]</scope>
    <source>
        <strain evidence="1">FIL2</strain>
    </source>
</reference>
<name>A0A2T8JBB6_9POAL</name>
<dbReference type="AlphaFoldDB" id="A0A2T8JBB6"/>
<protein>
    <submittedName>
        <fullName evidence="1">Uncharacterized protein</fullName>
    </submittedName>
</protein>
<gene>
    <name evidence="1" type="ORF">PAHAL_4G006100</name>
</gene>
<dbReference type="EMBL" id="CM008049">
    <property type="protein sequence ID" value="PVH47217.1"/>
    <property type="molecule type" value="Genomic_DNA"/>
</dbReference>